<organism evidence="2 3">
    <name type="scientific">Xanthomonas rydalmerensis</name>
    <dbReference type="NCBI Taxonomy" id="3046274"/>
    <lineage>
        <taxon>Bacteria</taxon>
        <taxon>Pseudomonadati</taxon>
        <taxon>Pseudomonadota</taxon>
        <taxon>Gammaproteobacteria</taxon>
        <taxon>Lysobacterales</taxon>
        <taxon>Lysobacteraceae</taxon>
        <taxon>Xanthomonas</taxon>
    </lineage>
</organism>
<dbReference type="InterPro" id="IPR043502">
    <property type="entry name" value="DNA/RNA_pol_sf"/>
</dbReference>
<dbReference type="SUPFAM" id="SSF56672">
    <property type="entry name" value="DNA/RNA polymerases"/>
    <property type="match status" value="1"/>
</dbReference>
<dbReference type="RefSeq" id="WP_317843256.1">
    <property type="nucleotide sequence ID" value="NZ_CP126170.1"/>
</dbReference>
<evidence type="ECO:0000313" key="2">
    <source>
        <dbReference type="EMBL" id="WOS39133.1"/>
    </source>
</evidence>
<name>A0ABZ0JIA0_9XANT</name>
<evidence type="ECO:0000313" key="3">
    <source>
        <dbReference type="Proteomes" id="UP001302020"/>
    </source>
</evidence>
<reference evidence="2 3" key="1">
    <citation type="submission" date="2023-05" db="EMBL/GenBank/DDBJ databases">
        <title>Xanthomonas rydalmerenesis sp. nov., a novel Xanthomonas species isolated from Fragaria x ananassa.</title>
        <authorList>
            <person name="McKnight D.J.E."/>
            <person name="Wong-Bajracharya J."/>
            <person name="Okoh E.B."/>
            <person name="Snijders F."/>
            <person name="Lidbetter F."/>
            <person name="Webster J."/>
            <person name="Djordjevic S.P."/>
            <person name="Bogema D.R."/>
            <person name="Chapman T.A."/>
        </authorList>
    </citation>
    <scope>NUCLEOTIDE SEQUENCE [LARGE SCALE GENOMIC DNA]</scope>
    <source>
        <strain evidence="2 3">DAR34883</strain>
    </source>
</reference>
<sequence>MTALPSSPLLGRFEVDDVWGVSHRTRAKPDVEGILTAAGLARADSETLRARCGVTLARTLREPQSIACSSLEEVEPDRQQIVVSRSFGKVVVALEDPQRAVATFAQRACEKLLARSLQAGGVLVFLHTNPFEPGAAQYHFSKAFNFVTPTIDTREMLMVVQGLTKAMWRPGNRYKKAGIGLLDLTASDIHQGDLFAQVGPRSKALMEVI</sequence>
<evidence type="ECO:0000259" key="1">
    <source>
        <dbReference type="Pfam" id="PF11799"/>
    </source>
</evidence>
<keyword evidence="3" id="KW-1185">Reference proteome</keyword>
<protein>
    <recommendedName>
        <fullName evidence="1">DNA polymerase Y-family little finger domain-containing protein</fullName>
    </recommendedName>
</protein>
<dbReference type="EMBL" id="CP126172">
    <property type="protein sequence ID" value="WOS39133.1"/>
    <property type="molecule type" value="Genomic_DNA"/>
</dbReference>
<gene>
    <name evidence="2" type="ORF">QN243_11810</name>
</gene>
<accession>A0ABZ0JIA0</accession>
<dbReference type="InterPro" id="IPR017961">
    <property type="entry name" value="DNA_pol_Y-fam_little_finger"/>
</dbReference>
<feature type="domain" description="DNA polymerase Y-family little finger" evidence="1">
    <location>
        <begin position="78"/>
        <end position="194"/>
    </location>
</feature>
<proteinExistence type="predicted"/>
<dbReference type="Gene3D" id="1.10.150.20">
    <property type="entry name" value="5' to 3' exonuclease, C-terminal subdomain"/>
    <property type="match status" value="1"/>
</dbReference>
<dbReference type="Proteomes" id="UP001302020">
    <property type="component" value="Chromosome"/>
</dbReference>
<dbReference type="Pfam" id="PF11799">
    <property type="entry name" value="IMS_C"/>
    <property type="match status" value="1"/>
</dbReference>